<protein>
    <recommendedName>
        <fullName evidence="3">Winged helix-turn-helix domain-containing protein</fullName>
    </recommendedName>
</protein>
<dbReference type="Proteomes" id="UP000472755">
    <property type="component" value="Unassembled WGS sequence"/>
</dbReference>
<organism evidence="1 2">
    <name type="scientific">Ruthenibacterium lactatiformans</name>
    <dbReference type="NCBI Taxonomy" id="1550024"/>
    <lineage>
        <taxon>Bacteria</taxon>
        <taxon>Bacillati</taxon>
        <taxon>Bacillota</taxon>
        <taxon>Clostridia</taxon>
        <taxon>Eubacteriales</taxon>
        <taxon>Oscillospiraceae</taxon>
        <taxon>Ruthenibacterium</taxon>
    </lineage>
</organism>
<comment type="caution">
    <text evidence="1">The sequence shown here is derived from an EMBL/GenBank/DDBJ whole genome shotgun (WGS) entry which is preliminary data.</text>
</comment>
<proteinExistence type="predicted"/>
<dbReference type="RefSeq" id="WP_009325379.1">
    <property type="nucleotide sequence ID" value="NZ_WMZN01000063.1"/>
</dbReference>
<reference evidence="1 2" key="1">
    <citation type="journal article" date="2019" name="Nat. Med.">
        <title>A library of human gut bacterial isolates paired with longitudinal multiomics data enables mechanistic microbiome research.</title>
        <authorList>
            <person name="Poyet M."/>
            <person name="Groussin M."/>
            <person name="Gibbons S.M."/>
            <person name="Avila-Pacheco J."/>
            <person name="Jiang X."/>
            <person name="Kearney S.M."/>
            <person name="Perrotta A.R."/>
            <person name="Berdy B."/>
            <person name="Zhao S."/>
            <person name="Lieberman T.D."/>
            <person name="Swanson P.K."/>
            <person name="Smith M."/>
            <person name="Roesemann S."/>
            <person name="Alexander J.E."/>
            <person name="Rich S.A."/>
            <person name="Livny J."/>
            <person name="Vlamakis H."/>
            <person name="Clish C."/>
            <person name="Bullock K."/>
            <person name="Deik A."/>
            <person name="Scott J."/>
            <person name="Pierce K.A."/>
            <person name="Xavier R.J."/>
            <person name="Alm E.J."/>
        </authorList>
    </citation>
    <scope>NUCLEOTIDE SEQUENCE [LARGE SCALE GENOMIC DNA]</scope>
    <source>
        <strain evidence="1 2">BIOML-A4</strain>
    </source>
</reference>
<dbReference type="AlphaFoldDB" id="A0A6L6LY40"/>
<dbReference type="EMBL" id="WMZU01000056">
    <property type="protein sequence ID" value="MTS29189.1"/>
    <property type="molecule type" value="Genomic_DNA"/>
</dbReference>
<evidence type="ECO:0000313" key="1">
    <source>
        <dbReference type="EMBL" id="MTS29189.1"/>
    </source>
</evidence>
<evidence type="ECO:0008006" key="3">
    <source>
        <dbReference type="Google" id="ProtNLM"/>
    </source>
</evidence>
<name>A0A6L6LY40_9FIRM</name>
<evidence type="ECO:0000313" key="2">
    <source>
        <dbReference type="Proteomes" id="UP000472755"/>
    </source>
</evidence>
<sequence length="88" mass="9985">MMNLNRNNTHIRRTPVPTDLLLNPHLSNDAKAAAAILYTYDDSRWSLAEMAAGLHTTEEKLSEIFSVLNEWGYLNIHFEDGVSVLMLL</sequence>
<accession>A0A6L6LY40</accession>
<gene>
    <name evidence="1" type="ORF">GMD59_18180</name>
</gene>